<dbReference type="Proteomes" id="UP001558850">
    <property type="component" value="Unassembled WGS sequence"/>
</dbReference>
<gene>
    <name evidence="1" type="ORF">AB4Y32_18160</name>
</gene>
<sequence>MHIATYVDDLDALLERIKEAGWLPVGQLQHVESGERTHCRFELTSKVG</sequence>
<reference evidence="1" key="1">
    <citation type="submission" date="2024-07" db="EMBL/GenBank/DDBJ databases">
        <title>A survey of Mimosa microsymbionts across Brazilian biomes reveals a high diversity of Paraburkholderia nodulating endemic species, but also that Cupriavidus is common as a symbiont of widespread species.</title>
        <authorList>
            <person name="Rouws L."/>
            <person name="Barauna A."/>
            <person name="Beukes C."/>
            <person name="Rouws J.R.C."/>
            <person name="De Faria S.M."/>
            <person name="Gross E."/>
            <person name="Bueno Dos Reis Junior F."/>
            <person name="Simon M.F."/>
            <person name="Maluk M."/>
            <person name="Odee D.W."/>
            <person name="Kenicer G."/>
            <person name="Young J.P.W."/>
            <person name="Reis V.M."/>
            <person name="Zilli J."/>
            <person name="James E.K."/>
        </authorList>
    </citation>
    <scope>NUCLEOTIDE SEQUENCE</scope>
    <source>
        <strain evidence="1">EG181B</strain>
    </source>
</reference>
<dbReference type="EMBL" id="JBFRCH010000009">
    <property type="protein sequence ID" value="MEX3933703.1"/>
    <property type="molecule type" value="Genomic_DNA"/>
</dbReference>
<name>A0ACC6U222_9BURK</name>
<evidence type="ECO:0000313" key="1">
    <source>
        <dbReference type="EMBL" id="MEX3933703.1"/>
    </source>
</evidence>
<protein>
    <submittedName>
        <fullName evidence="1">Uncharacterized protein</fullName>
    </submittedName>
</protein>
<proteinExistence type="predicted"/>
<organism evidence="1 2">
    <name type="scientific">Paraburkholderia phymatum</name>
    <dbReference type="NCBI Taxonomy" id="148447"/>
    <lineage>
        <taxon>Bacteria</taxon>
        <taxon>Pseudomonadati</taxon>
        <taxon>Pseudomonadota</taxon>
        <taxon>Betaproteobacteria</taxon>
        <taxon>Burkholderiales</taxon>
        <taxon>Burkholderiaceae</taxon>
        <taxon>Paraburkholderia</taxon>
    </lineage>
</organism>
<keyword evidence="2" id="KW-1185">Reference proteome</keyword>
<comment type="caution">
    <text evidence="1">The sequence shown here is derived from an EMBL/GenBank/DDBJ whole genome shotgun (WGS) entry which is preliminary data.</text>
</comment>
<evidence type="ECO:0000313" key="2">
    <source>
        <dbReference type="Proteomes" id="UP001558850"/>
    </source>
</evidence>
<accession>A0ACC6U222</accession>